<comment type="caution">
    <text evidence="3">The sequence shown here is derived from an EMBL/GenBank/DDBJ whole genome shotgun (WGS) entry which is preliminary data.</text>
</comment>
<accession>R1I1I2</accession>
<dbReference type="PATRIC" id="fig|1292037.4.peg.973"/>
<evidence type="ECO:0008006" key="5">
    <source>
        <dbReference type="Google" id="ProtNLM"/>
    </source>
</evidence>
<feature type="chain" id="PRO_5004361275" description="Secreted protein" evidence="2">
    <location>
        <begin position="29"/>
        <end position="210"/>
    </location>
</feature>
<gene>
    <name evidence="3" type="ORF">H480_04967</name>
</gene>
<feature type="region of interest" description="Disordered" evidence="1">
    <location>
        <begin position="133"/>
        <end position="164"/>
    </location>
</feature>
<evidence type="ECO:0000256" key="1">
    <source>
        <dbReference type="SAM" id="MobiDB-lite"/>
    </source>
</evidence>
<proteinExistence type="predicted"/>
<feature type="signal peptide" evidence="2">
    <location>
        <begin position="1"/>
        <end position="28"/>
    </location>
</feature>
<protein>
    <recommendedName>
        <fullName evidence="5">Secreted protein</fullName>
    </recommendedName>
</protein>
<evidence type="ECO:0000256" key="2">
    <source>
        <dbReference type="SAM" id="SignalP"/>
    </source>
</evidence>
<sequence length="210" mass="21153">MRVHTKRTLQIALVSGALLTVGAGSASAAETDNPGAPASPLDQLAATSVDLQHPVQALDPVLHTVPLHLFPLDPAPRPEADGDQPEQDLNAPLGSELAATELPTLPLTATADRPTGTPVDGHLPALPVRGDLSTQPLDPAAGTRVTGLSTAIPTEAGQPTDGRRTHLPAAGLPLLGGLLPSTNGALPTLNGLSDLTKSASLTGLTALLGK</sequence>
<reference evidence="3 4" key="1">
    <citation type="submission" date="2013-02" db="EMBL/GenBank/DDBJ databases">
        <title>Draft genome sequence of Amycolatopsis vancoresmycina strain DSM 44592T.</title>
        <authorList>
            <person name="Kumar S."/>
            <person name="Kaur N."/>
            <person name="Kaur C."/>
            <person name="Raghava G.P.S."/>
            <person name="Mayilraj S."/>
        </authorList>
    </citation>
    <scope>NUCLEOTIDE SEQUENCE [LARGE SCALE GENOMIC DNA]</scope>
    <source>
        <strain evidence="3 4">DSM 44592</strain>
    </source>
</reference>
<keyword evidence="2" id="KW-0732">Signal</keyword>
<keyword evidence="4" id="KW-1185">Reference proteome</keyword>
<evidence type="ECO:0000313" key="4">
    <source>
        <dbReference type="Proteomes" id="UP000014139"/>
    </source>
</evidence>
<dbReference type="AlphaFoldDB" id="R1I1I2"/>
<dbReference type="Proteomes" id="UP000014139">
    <property type="component" value="Unassembled WGS sequence"/>
</dbReference>
<dbReference type="RefSeq" id="WP_003060759.1">
    <property type="nucleotide sequence ID" value="NZ_AOUO01000050.1"/>
</dbReference>
<feature type="region of interest" description="Disordered" evidence="1">
    <location>
        <begin position="70"/>
        <end position="90"/>
    </location>
</feature>
<evidence type="ECO:0000313" key="3">
    <source>
        <dbReference type="EMBL" id="EOD69680.1"/>
    </source>
</evidence>
<dbReference type="EMBL" id="AOUO01000050">
    <property type="protein sequence ID" value="EOD69680.1"/>
    <property type="molecule type" value="Genomic_DNA"/>
</dbReference>
<dbReference type="OrthoDB" id="3625704at2"/>
<name>R1I1I2_9PSEU</name>
<organism evidence="3 4">
    <name type="scientific">Amycolatopsis vancoresmycina DSM 44592</name>
    <dbReference type="NCBI Taxonomy" id="1292037"/>
    <lineage>
        <taxon>Bacteria</taxon>
        <taxon>Bacillati</taxon>
        <taxon>Actinomycetota</taxon>
        <taxon>Actinomycetes</taxon>
        <taxon>Pseudonocardiales</taxon>
        <taxon>Pseudonocardiaceae</taxon>
        <taxon>Amycolatopsis</taxon>
    </lineage>
</organism>